<dbReference type="PIRSF" id="PIRSF038991">
    <property type="entry name" value="Protein_AbrB"/>
    <property type="match status" value="1"/>
</dbReference>
<dbReference type="AlphaFoldDB" id="F8EUA6"/>
<dbReference type="HOGENOM" id="CLU_050210_0_1_5"/>
<dbReference type="KEGG" id="zmp:Zymop_1233"/>
<feature type="transmembrane region" description="Helical" evidence="1">
    <location>
        <begin position="186"/>
        <end position="207"/>
    </location>
</feature>
<dbReference type="EMBL" id="CP002865">
    <property type="protein sequence ID" value="AEI38127.1"/>
    <property type="molecule type" value="Genomic_DNA"/>
</dbReference>
<dbReference type="GO" id="GO:0016020">
    <property type="term" value="C:membrane"/>
    <property type="evidence" value="ECO:0007669"/>
    <property type="project" value="InterPro"/>
</dbReference>
<feature type="transmembrane region" description="Helical" evidence="1">
    <location>
        <begin position="97"/>
        <end position="118"/>
    </location>
</feature>
<feature type="transmembrane region" description="Helical" evidence="1">
    <location>
        <begin position="274"/>
        <end position="296"/>
    </location>
</feature>
<protein>
    <submittedName>
        <fullName evidence="2">Membrane protein AbrB duplication</fullName>
    </submittedName>
</protein>
<dbReference type="PATRIC" id="fig|579138.3.peg.1309"/>
<feature type="transmembrane region" description="Helical" evidence="1">
    <location>
        <begin position="20"/>
        <end position="36"/>
    </location>
</feature>
<feature type="transmembrane region" description="Helical" evidence="1">
    <location>
        <begin position="160"/>
        <end position="180"/>
    </location>
</feature>
<dbReference type="InterPro" id="IPR017516">
    <property type="entry name" value="AbrB_dup"/>
</dbReference>
<dbReference type="eggNOG" id="COG3180">
    <property type="taxonomic scope" value="Bacteria"/>
</dbReference>
<dbReference type="RefSeq" id="WP_013934522.1">
    <property type="nucleotide sequence ID" value="NC_015709.1"/>
</dbReference>
<proteinExistence type="predicted"/>
<keyword evidence="1" id="KW-0812">Transmembrane</keyword>
<evidence type="ECO:0000313" key="3">
    <source>
        <dbReference type="Proteomes" id="UP000000491"/>
    </source>
</evidence>
<accession>F8EUA6</accession>
<dbReference type="PANTHER" id="PTHR38457">
    <property type="entry name" value="REGULATOR ABRB-RELATED"/>
    <property type="match status" value="1"/>
</dbReference>
<dbReference type="PANTHER" id="PTHR38457:SF1">
    <property type="entry name" value="REGULATOR ABRB-RELATED"/>
    <property type="match status" value="1"/>
</dbReference>
<feature type="transmembrane region" description="Helical" evidence="1">
    <location>
        <begin position="337"/>
        <end position="355"/>
    </location>
</feature>
<feature type="transmembrane region" description="Helical" evidence="1">
    <location>
        <begin position="244"/>
        <end position="262"/>
    </location>
</feature>
<organism evidence="2 3">
    <name type="scientific">Zymomonas mobilis subsp. pomaceae (strain ATCC 29192 / DSM 22645 / JCM 10191 / CCUG 17912 / NBRC 13757 / NCIMB 11200 / NRRL B-4491 / Barker I)</name>
    <dbReference type="NCBI Taxonomy" id="579138"/>
    <lineage>
        <taxon>Bacteria</taxon>
        <taxon>Pseudomonadati</taxon>
        <taxon>Pseudomonadota</taxon>
        <taxon>Alphaproteobacteria</taxon>
        <taxon>Sphingomonadales</taxon>
        <taxon>Zymomonadaceae</taxon>
        <taxon>Zymomonas</taxon>
    </lineage>
</organism>
<keyword evidence="1" id="KW-0472">Membrane</keyword>
<feature type="transmembrane region" description="Helical" evidence="1">
    <location>
        <begin position="43"/>
        <end position="62"/>
    </location>
</feature>
<evidence type="ECO:0000256" key="1">
    <source>
        <dbReference type="SAM" id="Phobius"/>
    </source>
</evidence>
<dbReference type="GO" id="GO:0010468">
    <property type="term" value="P:regulation of gene expression"/>
    <property type="evidence" value="ECO:0007669"/>
    <property type="project" value="InterPro"/>
</dbReference>
<keyword evidence="1" id="KW-1133">Transmembrane helix</keyword>
<gene>
    <name evidence="2" type="ordered locus">Zymop_1233</name>
</gene>
<feature type="transmembrane region" description="Helical" evidence="1">
    <location>
        <begin position="214"/>
        <end position="232"/>
    </location>
</feature>
<evidence type="ECO:0000313" key="2">
    <source>
        <dbReference type="EMBL" id="AEI38127.1"/>
    </source>
</evidence>
<dbReference type="Proteomes" id="UP000000491">
    <property type="component" value="Chromosome"/>
</dbReference>
<reference evidence="2 3" key="1">
    <citation type="journal article" date="2011" name="J. Bacteriol.">
        <title>Genome sequence of the ethanol-producing Zymomonas mobilis subsp. pomaceae lectotype strain ATCC 29192.</title>
        <authorList>
            <person name="Kouvelis V.N."/>
            <person name="Davenport K.W."/>
            <person name="Brettin T.S."/>
            <person name="Bruce D."/>
            <person name="Detter C."/>
            <person name="Han C.S."/>
            <person name="Nolan M."/>
            <person name="Tapia R."/>
            <person name="Damoulaki A."/>
            <person name="Kyrpides N.C."/>
            <person name="Typas M.A."/>
            <person name="Pappas K.M."/>
        </authorList>
    </citation>
    <scope>NUCLEOTIDE SEQUENCE [LARGE SCALE GENOMIC DNA]</scope>
    <source>
        <strain evidence="3">ATCC 29192 / DSM 22645 / JCM 10191 / CCUG 17912 / NBRC 13757 / NCIMB 11200 / NRRL B-4491 / Barker I</strain>
    </source>
</reference>
<name>F8EUA6_ZYMMT</name>
<dbReference type="Pfam" id="PF05145">
    <property type="entry name" value="AbrB"/>
    <property type="match status" value="1"/>
</dbReference>
<sequence length="358" mass="38825">MPRHLSKLSRHSFSDCHVAIQWTILLICSVMFITFLEIIHLSAALLLGAMCAAILVAVMEGSIRVPRWPFMLAQGVVGSMIARSMPLPIIKEMMQEWPLFISGVFSVIVASSFLGWLLVRWRVVPGTTALWGSSPGAALTMTLMAEAYGADVRLVAFMQYLRVVCVAVVASFVAQIWIGGNHAPPAIVWFPSLRILPFLETLMLIGITTPLARILRIPAGAILLPLGLGVLLQDTGWLSIELPPWLLAISYAFVGWSIGLRFSRAIVLYAARSFPRILGSILTLILLCGGLAMILVKIAHVDPLTAYLAASPGGVDSIAIIAASSPVNMPFVMGMQTVRFIVVLLTAPTIAKFLSQRK</sequence>
<dbReference type="NCBIfam" id="TIGR03082">
    <property type="entry name" value="Gneg_AbrB_dup"/>
    <property type="match status" value="2"/>
</dbReference>
<dbReference type="InterPro" id="IPR007820">
    <property type="entry name" value="AbrB_fam"/>
</dbReference>